<gene>
    <name evidence="2" type="ORF">M7I_7206</name>
</gene>
<evidence type="ECO:0000313" key="2">
    <source>
        <dbReference type="EMBL" id="EHK97064.1"/>
    </source>
</evidence>
<keyword evidence="3" id="KW-1185">Reference proteome</keyword>
<evidence type="ECO:0000313" key="3">
    <source>
        <dbReference type="Proteomes" id="UP000005446"/>
    </source>
</evidence>
<feature type="region of interest" description="Disordered" evidence="1">
    <location>
        <begin position="43"/>
        <end position="67"/>
    </location>
</feature>
<dbReference type="InParanoid" id="H0EWN4"/>
<feature type="compositionally biased region" description="Pro residues" evidence="1">
    <location>
        <begin position="50"/>
        <end position="67"/>
    </location>
</feature>
<sequence length="163" mass="18526">MSNFHQFPIILRTGLLTPRHLHAHMHNLLILLIIIHKTSPTFRLRRTTQSPPPPRPSTIPTKPPLALPPPKPLIITILTTLPILFTHRIKGNTHMITRLHNRLFAAHEPRVGREMSAPLLVSFQIANREIRVLGIRIVVFVRGERVEILFIGRGFLGFDVVVG</sequence>
<dbReference type="Proteomes" id="UP000005446">
    <property type="component" value="Unassembled WGS sequence"/>
</dbReference>
<dbReference type="HOGENOM" id="CLU_1627216_0_0_1"/>
<name>H0EWN4_GLAL7</name>
<organism evidence="2 3">
    <name type="scientific">Glarea lozoyensis (strain ATCC 74030 / MF5533)</name>
    <dbReference type="NCBI Taxonomy" id="1104152"/>
    <lineage>
        <taxon>Eukaryota</taxon>
        <taxon>Fungi</taxon>
        <taxon>Dikarya</taxon>
        <taxon>Ascomycota</taxon>
        <taxon>Pezizomycotina</taxon>
        <taxon>Leotiomycetes</taxon>
        <taxon>Helotiales</taxon>
        <taxon>Helotiaceae</taxon>
        <taxon>Glarea</taxon>
    </lineage>
</organism>
<accession>H0EWN4</accession>
<protein>
    <submittedName>
        <fullName evidence="2">Uncharacterized protein</fullName>
    </submittedName>
</protein>
<reference evidence="2 3" key="1">
    <citation type="journal article" date="2012" name="Eukaryot. Cell">
        <title>Genome sequence of the fungus Glarea lozoyensis: the first genome sequence of a species from the Helotiaceae family.</title>
        <authorList>
            <person name="Youssar L."/>
            <person name="Gruening B.A."/>
            <person name="Erxleben A."/>
            <person name="Guenther S."/>
            <person name="Huettel W."/>
        </authorList>
    </citation>
    <scope>NUCLEOTIDE SEQUENCE [LARGE SCALE GENOMIC DNA]</scope>
    <source>
        <strain evidence="3">ATCC 74030 / MF5533</strain>
    </source>
</reference>
<dbReference type="EMBL" id="AGUE01000211">
    <property type="protein sequence ID" value="EHK97064.1"/>
    <property type="molecule type" value="Genomic_DNA"/>
</dbReference>
<comment type="caution">
    <text evidence="2">The sequence shown here is derived from an EMBL/GenBank/DDBJ whole genome shotgun (WGS) entry which is preliminary data.</text>
</comment>
<dbReference type="AlphaFoldDB" id="H0EWN4"/>
<evidence type="ECO:0000256" key="1">
    <source>
        <dbReference type="SAM" id="MobiDB-lite"/>
    </source>
</evidence>
<proteinExistence type="predicted"/>